<name>A0ACB5T8A1_AMBMO</name>
<organism evidence="1 2">
    <name type="scientific">Ambrosiozyma monospora</name>
    <name type="common">Yeast</name>
    <name type="synonym">Endomycopsis monosporus</name>
    <dbReference type="NCBI Taxonomy" id="43982"/>
    <lineage>
        <taxon>Eukaryota</taxon>
        <taxon>Fungi</taxon>
        <taxon>Dikarya</taxon>
        <taxon>Ascomycota</taxon>
        <taxon>Saccharomycotina</taxon>
        <taxon>Pichiomycetes</taxon>
        <taxon>Pichiales</taxon>
        <taxon>Pichiaceae</taxon>
        <taxon>Ambrosiozyma</taxon>
    </lineage>
</organism>
<proteinExistence type="predicted"/>
<evidence type="ECO:0000313" key="2">
    <source>
        <dbReference type="Proteomes" id="UP001165064"/>
    </source>
</evidence>
<dbReference type="Proteomes" id="UP001165064">
    <property type="component" value="Unassembled WGS sequence"/>
</dbReference>
<gene>
    <name evidence="1" type="ORF">Amon02_000605600</name>
</gene>
<protein>
    <submittedName>
        <fullName evidence="1">Unnamed protein product</fullName>
    </submittedName>
</protein>
<dbReference type="EMBL" id="BSXS01004619">
    <property type="protein sequence ID" value="GME83254.1"/>
    <property type="molecule type" value="Genomic_DNA"/>
</dbReference>
<sequence length="501" mass="56079">MQLSLIGSADKVVFLNGDGSIDVGSLSAVSARNEKFRALMQHATEMDNKKNNKEKEDDEDEDGGSIEKVISGKQFNIKEEEERAVNMIKFDVAKVYIKLASGVFNFTFLPLIFILFTLYAFFGIFSNTWLSFWVAHKFEGKGDHFYMGLYICFGFLTVIVTVLGYSLVTYGTVTSSRKLNIKAVQNVMRLPMSYVDVTPVGRIFNRFTKDTDVLDNEFSEQMQDIISIFSTIIGSLILCIIYLPWFAIAVPPLLVMFTLITGYFQATAREVKRLEAVQRSSVYSQFGESLSGMSTIKAYKSEKRFLKTVDNTIDKMNEAYYLVNAGQRYLSVNLTILVASLSLLVGLLCCFRVFSIDAASTGLLLTYVMEISNSFVLLFRISTQVENQMNSVERLKYYAVNLPQEAPAHITSAAPPPSWPEYGGIKFENVSLRYREGLPYALKNMSIEVKPHEKIGVCGRTGAGKSTLTACIYRLSEPEGLITIDGVDISKLGLAELRTKL</sequence>
<reference evidence="1" key="1">
    <citation type="submission" date="2023-04" db="EMBL/GenBank/DDBJ databases">
        <title>Ambrosiozyma monospora NBRC 10751.</title>
        <authorList>
            <person name="Ichikawa N."/>
            <person name="Sato H."/>
            <person name="Tonouchi N."/>
        </authorList>
    </citation>
    <scope>NUCLEOTIDE SEQUENCE</scope>
    <source>
        <strain evidence="1">NBRC 10751</strain>
    </source>
</reference>
<keyword evidence="2" id="KW-1185">Reference proteome</keyword>
<comment type="caution">
    <text evidence="1">The sequence shown here is derived from an EMBL/GenBank/DDBJ whole genome shotgun (WGS) entry which is preliminary data.</text>
</comment>
<evidence type="ECO:0000313" key="1">
    <source>
        <dbReference type="EMBL" id="GME83254.1"/>
    </source>
</evidence>
<accession>A0ACB5T8A1</accession>